<evidence type="ECO:0000256" key="1">
    <source>
        <dbReference type="ARBA" id="ARBA00022679"/>
    </source>
</evidence>
<dbReference type="Gene3D" id="3.40.47.10">
    <property type="match status" value="1"/>
</dbReference>
<dbReference type="PANTHER" id="PTHR11712">
    <property type="entry name" value="POLYKETIDE SYNTHASE-RELATED"/>
    <property type="match status" value="1"/>
</dbReference>
<dbReference type="InterPro" id="IPR000794">
    <property type="entry name" value="Beta-ketoacyl_synthase"/>
</dbReference>
<evidence type="ECO:0000313" key="2">
    <source>
        <dbReference type="EMBL" id="MCF4100039.1"/>
    </source>
</evidence>
<dbReference type="SUPFAM" id="SSF53901">
    <property type="entry name" value="Thiolase-like"/>
    <property type="match status" value="1"/>
</dbReference>
<dbReference type="Proteomes" id="UP001201217">
    <property type="component" value="Unassembled WGS sequence"/>
</dbReference>
<name>A0ABS9EAX6_9HYPH</name>
<gene>
    <name evidence="2" type="ORF">L1I42_16195</name>
</gene>
<keyword evidence="3" id="KW-1185">Reference proteome</keyword>
<protein>
    <submittedName>
        <fullName evidence="2">Beta-ketoacyl-ACP synthase II</fullName>
    </submittedName>
</protein>
<evidence type="ECO:0000313" key="3">
    <source>
        <dbReference type="Proteomes" id="UP001201217"/>
    </source>
</evidence>
<feature type="non-terminal residue" evidence="2">
    <location>
        <position position="1"/>
    </location>
</feature>
<sequence length="76" mass="7761">EPAKASRPFDEDHAGCVLSEGAATLVLERESHARARGATILGTVLGYGTCADAYQLTALAPGGAGGVRAMKLAFED</sequence>
<dbReference type="RefSeq" id="WP_305067714.1">
    <property type="nucleotide sequence ID" value="NZ_JAKGTI010000018.1"/>
</dbReference>
<feature type="non-terminal residue" evidence="2">
    <location>
        <position position="76"/>
    </location>
</feature>
<dbReference type="InterPro" id="IPR016039">
    <property type="entry name" value="Thiolase-like"/>
</dbReference>
<accession>A0ABS9EAX6</accession>
<keyword evidence="1" id="KW-0808">Transferase</keyword>
<dbReference type="PANTHER" id="PTHR11712:SF336">
    <property type="entry name" value="3-OXOACYL-[ACYL-CARRIER-PROTEIN] SYNTHASE, MITOCHONDRIAL"/>
    <property type="match status" value="1"/>
</dbReference>
<proteinExistence type="predicted"/>
<organism evidence="2 3">
    <name type="scientific">Maritalea mediterranea</name>
    <dbReference type="NCBI Taxonomy" id="2909667"/>
    <lineage>
        <taxon>Bacteria</taxon>
        <taxon>Pseudomonadati</taxon>
        <taxon>Pseudomonadota</taxon>
        <taxon>Alphaproteobacteria</taxon>
        <taxon>Hyphomicrobiales</taxon>
        <taxon>Devosiaceae</taxon>
        <taxon>Maritalea</taxon>
    </lineage>
</organism>
<comment type="caution">
    <text evidence="2">The sequence shown here is derived from an EMBL/GenBank/DDBJ whole genome shotgun (WGS) entry which is preliminary data.</text>
</comment>
<reference evidence="2 3" key="1">
    <citation type="submission" date="2022-01" db="EMBL/GenBank/DDBJ databases">
        <title>Maritalea mediterranea sp. nov., isolated from marine plastic residues from the Malva-rosa beach (Valencia, Spain).</title>
        <authorList>
            <person name="Vidal-Verdu A."/>
            <person name="Molina-Menor E."/>
            <person name="Pascual J."/>
            <person name="Pereto J."/>
            <person name="Porcar M."/>
        </authorList>
    </citation>
    <scope>NUCLEOTIDE SEQUENCE [LARGE SCALE GENOMIC DNA]</scope>
    <source>
        <strain evidence="2 3">P4.10X</strain>
    </source>
</reference>
<dbReference type="EMBL" id="JAKGTI010000018">
    <property type="protein sequence ID" value="MCF4100039.1"/>
    <property type="molecule type" value="Genomic_DNA"/>
</dbReference>